<comment type="caution">
    <text evidence="1">The sequence shown here is derived from an EMBL/GenBank/DDBJ whole genome shotgun (WGS) entry which is preliminary data.</text>
</comment>
<evidence type="ECO:0000313" key="2">
    <source>
        <dbReference type="Proteomes" id="UP000519897"/>
    </source>
</evidence>
<accession>A0A7W6LCS5</accession>
<name>A0A7W6LCS5_9HYPH</name>
<organism evidence="1 2">
    <name type="scientific">Rhizobium rhizoryzae</name>
    <dbReference type="NCBI Taxonomy" id="451876"/>
    <lineage>
        <taxon>Bacteria</taxon>
        <taxon>Pseudomonadati</taxon>
        <taxon>Pseudomonadota</taxon>
        <taxon>Alphaproteobacteria</taxon>
        <taxon>Hyphomicrobiales</taxon>
        <taxon>Rhizobiaceae</taxon>
        <taxon>Rhizobium/Agrobacterium group</taxon>
        <taxon>Rhizobium</taxon>
    </lineage>
</organism>
<reference evidence="1 2" key="1">
    <citation type="submission" date="2020-08" db="EMBL/GenBank/DDBJ databases">
        <title>Genomic Encyclopedia of Type Strains, Phase IV (KMG-IV): sequencing the most valuable type-strain genomes for metagenomic binning, comparative biology and taxonomic classification.</title>
        <authorList>
            <person name="Goeker M."/>
        </authorList>
    </citation>
    <scope>NUCLEOTIDE SEQUENCE [LARGE SCALE GENOMIC DNA]</scope>
    <source>
        <strain evidence="1 2">DSM 29514</strain>
    </source>
</reference>
<evidence type="ECO:0000313" key="1">
    <source>
        <dbReference type="EMBL" id="MBB4142036.1"/>
    </source>
</evidence>
<gene>
    <name evidence="1" type="ORF">GGQ72_000535</name>
</gene>
<proteinExistence type="predicted"/>
<keyword evidence="2" id="KW-1185">Reference proteome</keyword>
<dbReference type="Proteomes" id="UP000519897">
    <property type="component" value="Unassembled WGS sequence"/>
</dbReference>
<dbReference type="AlphaFoldDB" id="A0A7W6LCS5"/>
<protein>
    <submittedName>
        <fullName evidence="1">Uncharacterized protein</fullName>
    </submittedName>
</protein>
<sequence>MSLHPTVGVAEDSGLIWKPSKLSNTSYEASIGLAAPDWTYVSGGVQIGLESETPGGRVRAPVAFWARIVDQSSNLAAIRAAREVNFGYATETGVADVAMSQQVKQILTDSLDIEVRRHLTLQYDRNGNQVDFSDLEQSLKLTHVPSGAAFGLQVSAEPGLRTLRPAVTLEKRFSSHLKVVGTLSNITSTQPNAAVRGRYSIRW</sequence>
<dbReference type="EMBL" id="JACIEC010000001">
    <property type="protein sequence ID" value="MBB4142036.1"/>
    <property type="molecule type" value="Genomic_DNA"/>
</dbReference>
<dbReference type="RefSeq" id="WP_165135786.1">
    <property type="nucleotide sequence ID" value="NZ_CP049250.1"/>
</dbReference>